<evidence type="ECO:0000313" key="3">
    <source>
        <dbReference type="Proteomes" id="UP000461670"/>
    </source>
</evidence>
<keyword evidence="2" id="KW-0378">Hydrolase</keyword>
<dbReference type="InterPro" id="IPR006680">
    <property type="entry name" value="Amidohydro-rel"/>
</dbReference>
<gene>
    <name evidence="2" type="ORF">GAK30_03807</name>
</gene>
<proteinExistence type="predicted"/>
<dbReference type="Pfam" id="PF04909">
    <property type="entry name" value="Amidohydro_2"/>
    <property type="match status" value="1"/>
</dbReference>
<name>A0A7V8JNR2_9BURK</name>
<organism evidence="2 3">
    <name type="scientific">Paracidovorax wautersii</name>
    <dbReference type="NCBI Taxonomy" id="1177982"/>
    <lineage>
        <taxon>Bacteria</taxon>
        <taxon>Pseudomonadati</taxon>
        <taxon>Pseudomonadota</taxon>
        <taxon>Betaproteobacteria</taxon>
        <taxon>Burkholderiales</taxon>
        <taxon>Comamonadaceae</taxon>
        <taxon>Paracidovorax</taxon>
    </lineage>
</organism>
<protein>
    <submittedName>
        <fullName evidence="2">4-sulfomuconolactone hydrolase</fullName>
    </submittedName>
</protein>
<evidence type="ECO:0000313" key="2">
    <source>
        <dbReference type="EMBL" id="KAF1018030.1"/>
    </source>
</evidence>
<feature type="domain" description="Amidohydrolase-related" evidence="1">
    <location>
        <begin position="8"/>
        <end position="236"/>
    </location>
</feature>
<reference evidence="3" key="1">
    <citation type="journal article" date="2020" name="MBio">
        <title>Horizontal gene transfer to a defensive symbiont with a reduced genome amongst a multipartite beetle microbiome.</title>
        <authorList>
            <person name="Waterworth S.C."/>
            <person name="Florez L.V."/>
            <person name="Rees E.R."/>
            <person name="Hertweck C."/>
            <person name="Kaltenpoth M."/>
            <person name="Kwan J.C."/>
        </authorList>
    </citation>
    <scope>NUCLEOTIDE SEQUENCE [LARGE SCALE GENOMIC DNA]</scope>
</reference>
<accession>A0A7V8JNR2</accession>
<evidence type="ECO:0000259" key="1">
    <source>
        <dbReference type="Pfam" id="PF04909"/>
    </source>
</evidence>
<dbReference type="AlphaFoldDB" id="A0A7V8JNR2"/>
<dbReference type="Proteomes" id="UP000461670">
    <property type="component" value="Unassembled WGS sequence"/>
</dbReference>
<dbReference type="PANTHER" id="PTHR35563:SF2">
    <property type="entry name" value="BARREL METAL-DEPENDENT HYDROLASE, PUTATIVE (AFU_ORTHOLOGUE AFUA_1G16240)-RELATED"/>
    <property type="match status" value="1"/>
</dbReference>
<dbReference type="SUPFAM" id="SSF51556">
    <property type="entry name" value="Metallo-dependent hydrolases"/>
    <property type="match status" value="1"/>
</dbReference>
<dbReference type="PANTHER" id="PTHR35563">
    <property type="entry name" value="BARREL METAL-DEPENDENT HYDROLASE, PUTATIVE (AFU_ORTHOLOGUE AFUA_1G16240)-RELATED"/>
    <property type="match status" value="1"/>
</dbReference>
<sequence>MLFSPPKIDCHCHIFDPDAFPYQADTPYRPAGAEIATARYFTALHQAYGVGHALLVGPNSGYGTDNRCMLDAIAQGQGRYKGIAVLPNPTSTAELRQLQTQGIVGVAFNFALQGLGAYADADPLFKRLADLDMFVQVQVQNDQMAALAPRLVASGARVLVDHHGRPDVNAGLNAPGFQALLRLADSGRCFVKLSGHDKFTQRPYPFEDAAPYTQALLNAFGPAHCLWGSDWPLILPLIYGHLSKRHWPARTALG</sequence>
<dbReference type="EMBL" id="WNDQ01000099">
    <property type="protein sequence ID" value="KAF1018030.1"/>
    <property type="molecule type" value="Genomic_DNA"/>
</dbReference>
<dbReference type="InterPro" id="IPR032466">
    <property type="entry name" value="Metal_Hydrolase"/>
</dbReference>
<comment type="caution">
    <text evidence="2">The sequence shown here is derived from an EMBL/GenBank/DDBJ whole genome shotgun (WGS) entry which is preliminary data.</text>
</comment>
<dbReference type="Gene3D" id="3.20.20.140">
    <property type="entry name" value="Metal-dependent hydrolases"/>
    <property type="match status" value="1"/>
</dbReference>
<dbReference type="InterPro" id="IPR052358">
    <property type="entry name" value="Aro_Compnd_Degr_Hydrolases"/>
</dbReference>
<dbReference type="GO" id="GO:0016787">
    <property type="term" value="F:hydrolase activity"/>
    <property type="evidence" value="ECO:0007669"/>
    <property type="project" value="UniProtKB-KW"/>
</dbReference>